<evidence type="ECO:0000259" key="1">
    <source>
        <dbReference type="Pfam" id="PF00174"/>
    </source>
</evidence>
<comment type="caution">
    <text evidence="2">The sequence shown here is derived from an EMBL/GenBank/DDBJ whole genome shotgun (WGS) entry which is preliminary data.</text>
</comment>
<dbReference type="Proteomes" id="UP000050356">
    <property type="component" value="Unassembled WGS sequence"/>
</dbReference>
<proteinExistence type="predicted"/>
<reference evidence="2 3" key="1">
    <citation type="submission" date="2015-09" db="EMBL/GenBank/DDBJ databases">
        <title>Genome announcement of multiple Pseudomonas syringae strains.</title>
        <authorList>
            <person name="Thakur S."/>
            <person name="Wang P.W."/>
            <person name="Gong Y."/>
            <person name="Weir B.S."/>
            <person name="Guttman D.S."/>
        </authorList>
    </citation>
    <scope>NUCLEOTIDE SEQUENCE [LARGE SCALE GENOMIC DNA]</scope>
    <source>
        <strain evidence="2 3">ICMP17524</strain>
    </source>
</reference>
<dbReference type="PANTHER" id="PTHR43032">
    <property type="entry name" value="PROTEIN-METHIONINE-SULFOXIDE REDUCTASE"/>
    <property type="match status" value="1"/>
</dbReference>
<dbReference type="EMBL" id="LJQA01000158">
    <property type="protein sequence ID" value="KPW99183.1"/>
    <property type="molecule type" value="Genomic_DNA"/>
</dbReference>
<dbReference type="Pfam" id="PF00174">
    <property type="entry name" value="Oxidored_molyb"/>
    <property type="match status" value="1"/>
</dbReference>
<dbReference type="PATRIC" id="fig|264451.4.peg.2134"/>
<gene>
    <name evidence="2" type="ORF">ALO50_04430</name>
</gene>
<protein>
    <submittedName>
        <fullName evidence="2">Oxidoreductase, molybdopterin binding protein</fullName>
    </submittedName>
</protein>
<organism evidence="2 3">
    <name type="scientific">Pseudomonas syringae pv. cerasicola</name>
    <dbReference type="NCBI Taxonomy" id="264451"/>
    <lineage>
        <taxon>Bacteria</taxon>
        <taxon>Pseudomonadati</taxon>
        <taxon>Pseudomonadota</taxon>
        <taxon>Gammaproteobacteria</taxon>
        <taxon>Pseudomonadales</taxon>
        <taxon>Pseudomonadaceae</taxon>
        <taxon>Pseudomonas</taxon>
        <taxon>Pseudomonas syringae</taxon>
    </lineage>
</organism>
<evidence type="ECO:0000313" key="2">
    <source>
        <dbReference type="EMBL" id="KPW99183.1"/>
    </source>
</evidence>
<dbReference type="InterPro" id="IPR036374">
    <property type="entry name" value="OxRdtase_Mopterin-bd_sf"/>
</dbReference>
<dbReference type="AlphaFoldDB" id="A0A0P9PHX8"/>
<dbReference type="InterPro" id="IPR000572">
    <property type="entry name" value="OxRdtase_Mopterin-bd_dom"/>
</dbReference>
<evidence type="ECO:0000313" key="3">
    <source>
        <dbReference type="Proteomes" id="UP000050356"/>
    </source>
</evidence>
<dbReference type="PANTHER" id="PTHR43032:SF2">
    <property type="entry name" value="BLL0505 PROTEIN"/>
    <property type="match status" value="1"/>
</dbReference>
<dbReference type="Gene3D" id="3.90.420.10">
    <property type="entry name" value="Oxidoreductase, molybdopterin-binding domain"/>
    <property type="match status" value="1"/>
</dbReference>
<feature type="domain" description="Oxidoreductase molybdopterin-binding" evidence="1">
    <location>
        <begin position="184"/>
        <end position="328"/>
    </location>
</feature>
<dbReference type="SUPFAM" id="SSF56524">
    <property type="entry name" value="Oxidoreductase molybdopterin-binding domain"/>
    <property type="match status" value="1"/>
</dbReference>
<sequence>MAGVDHGRAGGGVRAGYLETGAVSGPGCPAGRVRFCPLGAFWRDDGHWRVCCCSSGAGRAGAQYLVTHDYRRPPAERRRNCATMNEPRKRITQRIRLEPAQQSQLVDIQRRSFLRAGLTVGAMSMLTGCNLQDGDQVDKVLWAMSRWNDRVQAWLFNGQKLAPTYSKAQLTNPFPFNAFYPEYNVPEVELSDYRLTVSGLVRDKQPWTLDALRKLPQRTDITRLICIEGWSAIGQWGGVPLKTFLEYIGAHTTARFVGFKCADRYYSSLDMPTALHPQTLLALDFGEVALPPDYGYPLRVRVPTKLGFKNPKHIVEIFVSNENPGGYWEDQGYNWFSGI</sequence>
<accession>A0A0P9PHX8</accession>
<name>A0A0P9PHX8_PSESX</name>